<name>A0A0P1ALU2_PLAHL</name>
<dbReference type="AlphaFoldDB" id="A0A0P1ALU2"/>
<evidence type="ECO:0000313" key="2">
    <source>
        <dbReference type="EMBL" id="CEG42392.1"/>
    </source>
</evidence>
<evidence type="ECO:0000256" key="1">
    <source>
        <dbReference type="SAM" id="MobiDB-lite"/>
    </source>
</evidence>
<feature type="compositionally biased region" description="Polar residues" evidence="1">
    <location>
        <begin position="63"/>
        <end position="78"/>
    </location>
</feature>
<dbReference type="EMBL" id="CCYD01000645">
    <property type="protein sequence ID" value="CEG42392.1"/>
    <property type="molecule type" value="Genomic_DNA"/>
</dbReference>
<protein>
    <submittedName>
        <fullName evidence="2">Uncharacterized protein</fullName>
    </submittedName>
</protein>
<dbReference type="GeneID" id="59052628"/>
<reference evidence="3" key="1">
    <citation type="submission" date="2014-09" db="EMBL/GenBank/DDBJ databases">
        <authorList>
            <person name="Sharma Rahul"/>
            <person name="Thines Marco"/>
        </authorList>
    </citation>
    <scope>NUCLEOTIDE SEQUENCE [LARGE SCALE GENOMIC DNA]</scope>
</reference>
<organism evidence="2 3">
    <name type="scientific">Plasmopara halstedii</name>
    <name type="common">Downy mildew of sunflower</name>
    <dbReference type="NCBI Taxonomy" id="4781"/>
    <lineage>
        <taxon>Eukaryota</taxon>
        <taxon>Sar</taxon>
        <taxon>Stramenopiles</taxon>
        <taxon>Oomycota</taxon>
        <taxon>Peronosporomycetes</taxon>
        <taxon>Peronosporales</taxon>
        <taxon>Peronosporaceae</taxon>
        <taxon>Plasmopara</taxon>
    </lineage>
</organism>
<sequence>MFCGECGHCWEPDEIASARFCAECGEPREDVLSCSYVHASILLRPSCVVQLETSSSSVAPSSNTFPLLPQTSLHPATA</sequence>
<dbReference type="Proteomes" id="UP000054928">
    <property type="component" value="Unassembled WGS sequence"/>
</dbReference>
<proteinExistence type="predicted"/>
<dbReference type="RefSeq" id="XP_036263217.1">
    <property type="nucleotide sequence ID" value="XM_036407523.1"/>
</dbReference>
<feature type="region of interest" description="Disordered" evidence="1">
    <location>
        <begin position="56"/>
        <end position="78"/>
    </location>
</feature>
<accession>A0A0P1ALU2</accession>
<evidence type="ECO:0000313" key="3">
    <source>
        <dbReference type="Proteomes" id="UP000054928"/>
    </source>
</evidence>
<keyword evidence="3" id="KW-1185">Reference proteome</keyword>